<gene>
    <name evidence="1" type="ORF">EVAR_21879_1</name>
</gene>
<evidence type="ECO:0000313" key="1">
    <source>
        <dbReference type="EMBL" id="GBP34813.1"/>
    </source>
</evidence>
<sequence length="99" mass="11242">MTSHVAQTLTGYGGFAQYLFGFRLRNSPYCACDPAKIQDVLHGLEDCDMFLRERAALKAGISIPISRRHFPEILDDKRKKILSFCDMVVERCCKLNKTA</sequence>
<dbReference type="EMBL" id="BGZK01000294">
    <property type="protein sequence ID" value="GBP34813.1"/>
    <property type="molecule type" value="Genomic_DNA"/>
</dbReference>
<protein>
    <submittedName>
        <fullName evidence="1">Uncharacterized protein</fullName>
    </submittedName>
</protein>
<evidence type="ECO:0000313" key="2">
    <source>
        <dbReference type="Proteomes" id="UP000299102"/>
    </source>
</evidence>
<name>A0A4C1V7K9_EUMVA</name>
<comment type="caution">
    <text evidence="1">The sequence shown here is derived from an EMBL/GenBank/DDBJ whole genome shotgun (WGS) entry which is preliminary data.</text>
</comment>
<reference evidence="1 2" key="1">
    <citation type="journal article" date="2019" name="Commun. Biol.">
        <title>The bagworm genome reveals a unique fibroin gene that provides high tensile strength.</title>
        <authorList>
            <person name="Kono N."/>
            <person name="Nakamura H."/>
            <person name="Ohtoshi R."/>
            <person name="Tomita M."/>
            <person name="Numata K."/>
            <person name="Arakawa K."/>
        </authorList>
    </citation>
    <scope>NUCLEOTIDE SEQUENCE [LARGE SCALE GENOMIC DNA]</scope>
</reference>
<dbReference type="OrthoDB" id="411823at2759"/>
<accession>A0A4C1V7K9</accession>
<dbReference type="AlphaFoldDB" id="A0A4C1V7K9"/>
<proteinExistence type="predicted"/>
<keyword evidence="2" id="KW-1185">Reference proteome</keyword>
<dbReference type="Proteomes" id="UP000299102">
    <property type="component" value="Unassembled WGS sequence"/>
</dbReference>
<organism evidence="1 2">
    <name type="scientific">Eumeta variegata</name>
    <name type="common">Bagworm moth</name>
    <name type="synonym">Eumeta japonica</name>
    <dbReference type="NCBI Taxonomy" id="151549"/>
    <lineage>
        <taxon>Eukaryota</taxon>
        <taxon>Metazoa</taxon>
        <taxon>Ecdysozoa</taxon>
        <taxon>Arthropoda</taxon>
        <taxon>Hexapoda</taxon>
        <taxon>Insecta</taxon>
        <taxon>Pterygota</taxon>
        <taxon>Neoptera</taxon>
        <taxon>Endopterygota</taxon>
        <taxon>Lepidoptera</taxon>
        <taxon>Glossata</taxon>
        <taxon>Ditrysia</taxon>
        <taxon>Tineoidea</taxon>
        <taxon>Psychidae</taxon>
        <taxon>Oiketicinae</taxon>
        <taxon>Eumeta</taxon>
    </lineage>
</organism>